<sequence length="110" mass="12129">MGLPKERFMRLIGIRHAKVRQMVGSELGKLGTRIKLCLQSGYGDLEGMRMLCVEGCLLNAGSQTGKLIKDGFAKIVGNGERAYLWSDIHVEAVEGSFSEMLRSSLLRSQV</sequence>
<organism evidence="1 2">
    <name type="scientific">Dipteronia dyeriana</name>
    <dbReference type="NCBI Taxonomy" id="168575"/>
    <lineage>
        <taxon>Eukaryota</taxon>
        <taxon>Viridiplantae</taxon>
        <taxon>Streptophyta</taxon>
        <taxon>Embryophyta</taxon>
        <taxon>Tracheophyta</taxon>
        <taxon>Spermatophyta</taxon>
        <taxon>Magnoliopsida</taxon>
        <taxon>eudicotyledons</taxon>
        <taxon>Gunneridae</taxon>
        <taxon>Pentapetalae</taxon>
        <taxon>rosids</taxon>
        <taxon>malvids</taxon>
        <taxon>Sapindales</taxon>
        <taxon>Sapindaceae</taxon>
        <taxon>Hippocastanoideae</taxon>
        <taxon>Acereae</taxon>
        <taxon>Dipteronia</taxon>
    </lineage>
</organism>
<proteinExistence type="predicted"/>
<evidence type="ECO:0000313" key="1">
    <source>
        <dbReference type="EMBL" id="KAK2650207.1"/>
    </source>
</evidence>
<protein>
    <submittedName>
        <fullName evidence="1">Uncharacterized protein</fullName>
    </submittedName>
</protein>
<keyword evidence="2" id="KW-1185">Reference proteome</keyword>
<reference evidence="1" key="1">
    <citation type="journal article" date="2023" name="Plant J.">
        <title>Genome sequences and population genomics provide insights into the demographic history, inbreeding, and mutation load of two 'living fossil' tree species of Dipteronia.</title>
        <authorList>
            <person name="Feng Y."/>
            <person name="Comes H.P."/>
            <person name="Chen J."/>
            <person name="Zhu S."/>
            <person name="Lu R."/>
            <person name="Zhang X."/>
            <person name="Li P."/>
            <person name="Qiu J."/>
            <person name="Olsen K.M."/>
            <person name="Qiu Y."/>
        </authorList>
    </citation>
    <scope>NUCLEOTIDE SEQUENCE</scope>
    <source>
        <strain evidence="1">KIB01</strain>
    </source>
</reference>
<dbReference type="EMBL" id="JANJYI010000005">
    <property type="protein sequence ID" value="KAK2650207.1"/>
    <property type="molecule type" value="Genomic_DNA"/>
</dbReference>
<accession>A0AAD9X1D8</accession>
<dbReference type="AlphaFoldDB" id="A0AAD9X1D8"/>
<dbReference type="Proteomes" id="UP001280121">
    <property type="component" value="Unassembled WGS sequence"/>
</dbReference>
<gene>
    <name evidence="1" type="ORF">Ddye_017696</name>
</gene>
<comment type="caution">
    <text evidence="1">The sequence shown here is derived from an EMBL/GenBank/DDBJ whole genome shotgun (WGS) entry which is preliminary data.</text>
</comment>
<name>A0AAD9X1D8_9ROSI</name>
<evidence type="ECO:0000313" key="2">
    <source>
        <dbReference type="Proteomes" id="UP001280121"/>
    </source>
</evidence>